<evidence type="ECO:0000313" key="1">
    <source>
        <dbReference type="EMBL" id="RKQ32534.1"/>
    </source>
</evidence>
<evidence type="ECO:0000313" key="2">
    <source>
        <dbReference type="Proteomes" id="UP000269301"/>
    </source>
</evidence>
<protein>
    <recommendedName>
        <fullName evidence="3">Myb-like domain-containing protein</fullName>
    </recommendedName>
</protein>
<keyword evidence="2" id="KW-1185">Reference proteome</keyword>
<dbReference type="AlphaFoldDB" id="A0A495A092"/>
<reference evidence="1 2" key="1">
    <citation type="journal article" date="2016" name="Int. J. Syst. Evol. Microbiol.">
        <title>Oceanobacillus halophilus sp. nov., a novel moderately halophilic bacterium from a hypersaline lake.</title>
        <authorList>
            <person name="Amoozegar M.A."/>
            <person name="Bagheri M."/>
            <person name="Makhdoumi A."/>
            <person name="Nikou M.M."/>
            <person name="Fazeli S.A.S."/>
            <person name="Schumann P."/>
            <person name="Sproer C."/>
            <person name="Sanchez-Porro C."/>
            <person name="Ventosa A."/>
        </authorList>
    </citation>
    <scope>NUCLEOTIDE SEQUENCE [LARGE SCALE GENOMIC DNA]</scope>
    <source>
        <strain evidence="1 2">DSM 23996</strain>
    </source>
</reference>
<dbReference type="EMBL" id="RBZP01000010">
    <property type="protein sequence ID" value="RKQ32534.1"/>
    <property type="molecule type" value="Genomic_DNA"/>
</dbReference>
<dbReference type="Gene3D" id="1.10.10.60">
    <property type="entry name" value="Homeodomain-like"/>
    <property type="match status" value="1"/>
</dbReference>
<dbReference type="Pfam" id="PF13921">
    <property type="entry name" value="Myb_DNA-bind_6"/>
    <property type="match status" value="1"/>
</dbReference>
<proteinExistence type="predicted"/>
<dbReference type="OrthoDB" id="2888861at2"/>
<organism evidence="1 2">
    <name type="scientific">Oceanobacillus halophilus</name>
    <dbReference type="NCBI Taxonomy" id="930130"/>
    <lineage>
        <taxon>Bacteria</taxon>
        <taxon>Bacillati</taxon>
        <taxon>Bacillota</taxon>
        <taxon>Bacilli</taxon>
        <taxon>Bacillales</taxon>
        <taxon>Bacillaceae</taxon>
        <taxon>Oceanobacillus</taxon>
    </lineage>
</organism>
<dbReference type="RefSeq" id="WP_121204803.1">
    <property type="nucleotide sequence ID" value="NZ_RBZP01000010.1"/>
</dbReference>
<evidence type="ECO:0008006" key="3">
    <source>
        <dbReference type="Google" id="ProtNLM"/>
    </source>
</evidence>
<accession>A0A495A092</accession>
<gene>
    <name evidence="1" type="ORF">D8M06_12810</name>
</gene>
<dbReference type="Proteomes" id="UP000269301">
    <property type="component" value="Unassembled WGS sequence"/>
</dbReference>
<comment type="caution">
    <text evidence="1">The sequence shown here is derived from an EMBL/GenBank/DDBJ whole genome shotgun (WGS) entry which is preliminary data.</text>
</comment>
<name>A0A495A092_9BACI</name>
<sequence>MAIEPHVLAPEPAWVNQERRREMDQSLTKKKKYKTWTTKEDRELVRLREEGLTYKKIGEMMNRSAISVERRYKRIPL</sequence>